<dbReference type="EMBL" id="BNJG01000001">
    <property type="protein sequence ID" value="GHO53121.1"/>
    <property type="molecule type" value="Genomic_DNA"/>
</dbReference>
<dbReference type="Gene3D" id="3.40.50.150">
    <property type="entry name" value="Vaccinia Virus protein VP39"/>
    <property type="match status" value="1"/>
</dbReference>
<proteinExistence type="predicted"/>
<organism evidence="3 4">
    <name type="scientific">Ktedonobacter robiniae</name>
    <dbReference type="NCBI Taxonomy" id="2778365"/>
    <lineage>
        <taxon>Bacteria</taxon>
        <taxon>Bacillati</taxon>
        <taxon>Chloroflexota</taxon>
        <taxon>Ktedonobacteria</taxon>
        <taxon>Ktedonobacterales</taxon>
        <taxon>Ktedonobacteraceae</taxon>
        <taxon>Ktedonobacter</taxon>
    </lineage>
</organism>
<dbReference type="Proteomes" id="UP000654345">
    <property type="component" value="Unassembled WGS sequence"/>
</dbReference>
<reference evidence="3 4" key="1">
    <citation type="journal article" date="2021" name="Int. J. Syst. Evol. Microbiol.">
        <title>Reticulibacter mediterranei gen. nov., sp. nov., within the new family Reticulibacteraceae fam. nov., and Ktedonospora formicarum gen. nov., sp. nov., Ktedonobacter robiniae sp. nov., Dictyobacter formicarum sp. nov. and Dictyobacter arantiisoli sp. nov., belonging to the class Ktedonobacteria.</title>
        <authorList>
            <person name="Yabe S."/>
            <person name="Zheng Y."/>
            <person name="Wang C.M."/>
            <person name="Sakai Y."/>
            <person name="Abe K."/>
            <person name="Yokota A."/>
            <person name="Donadio S."/>
            <person name="Cavaletti L."/>
            <person name="Monciardini P."/>
        </authorList>
    </citation>
    <scope>NUCLEOTIDE SEQUENCE [LARGE SCALE GENOMIC DNA]</scope>
    <source>
        <strain evidence="3 4">SOSP1-30</strain>
    </source>
</reference>
<dbReference type="Pfam" id="PF21302">
    <property type="entry name" value="Zn_ribbon_RlmA"/>
    <property type="match status" value="1"/>
</dbReference>
<evidence type="ECO:0000313" key="3">
    <source>
        <dbReference type="EMBL" id="GHO53121.1"/>
    </source>
</evidence>
<dbReference type="InterPro" id="IPR048647">
    <property type="entry name" value="RlmA_N"/>
</dbReference>
<comment type="caution">
    <text evidence="3">The sequence shown here is derived from an EMBL/GenBank/DDBJ whole genome shotgun (WGS) entry which is preliminary data.</text>
</comment>
<dbReference type="RefSeq" id="WP_201369966.1">
    <property type="nucleotide sequence ID" value="NZ_BNJG01000001.1"/>
</dbReference>
<evidence type="ECO:0000259" key="1">
    <source>
        <dbReference type="Pfam" id="PF13649"/>
    </source>
</evidence>
<sequence length="290" mass="32579">MPIHTCALALLTCPICGDSLHTEEKTLHCEQGHSFDIAREGYVSLLRKPASGGDTKEMLKARRAFLERDYYAPLAQTLTDLLAAHLHKRSVEQTSPLTIIDAGCGNGYYLNSILHQLPPPISSQPLCALGLDLSKEAIRMAVKSYPEVQFIVASLWERLVLADASIQVMLNIFAPRNAPEYARVLAPGGLLLIVIPGPNHLSQLRAELGLLNIEEQKQQHILEQFAADFILLEQRELAYQLTLDQDSLRQLVRMTPNYWHMTKTIEQHLSTIDSRPCDIQFHCLLLQKDL</sequence>
<keyword evidence="4" id="KW-1185">Reference proteome</keyword>
<dbReference type="CDD" id="cd02440">
    <property type="entry name" value="AdoMet_MTases"/>
    <property type="match status" value="1"/>
</dbReference>
<accession>A0ABQ3UK54</accession>
<feature type="domain" description="Methyltransferase" evidence="1">
    <location>
        <begin position="99"/>
        <end position="189"/>
    </location>
</feature>
<dbReference type="InterPro" id="IPR029063">
    <property type="entry name" value="SAM-dependent_MTases_sf"/>
</dbReference>
<feature type="domain" description="23S rRNA (guanine(745)-N(1))-methyltransferase N-terminal" evidence="2">
    <location>
        <begin position="12"/>
        <end position="46"/>
    </location>
</feature>
<evidence type="ECO:0000313" key="4">
    <source>
        <dbReference type="Proteomes" id="UP000654345"/>
    </source>
</evidence>
<dbReference type="InterPro" id="IPR041698">
    <property type="entry name" value="Methyltransf_25"/>
</dbReference>
<gene>
    <name evidence="3" type="primary">rrmA</name>
    <name evidence="3" type="ORF">KSB_15960</name>
</gene>
<evidence type="ECO:0000259" key="2">
    <source>
        <dbReference type="Pfam" id="PF21302"/>
    </source>
</evidence>
<dbReference type="SUPFAM" id="SSF53335">
    <property type="entry name" value="S-adenosyl-L-methionine-dependent methyltransferases"/>
    <property type="match status" value="1"/>
</dbReference>
<dbReference type="PIRSF" id="PIRSF018249">
    <property type="entry name" value="MyrA_prd"/>
    <property type="match status" value="1"/>
</dbReference>
<protein>
    <submittedName>
        <fullName evidence="3">23S rRNA (Guanine(745)-N(1))-methyltransferase</fullName>
    </submittedName>
</protein>
<dbReference type="InterPro" id="IPR016718">
    <property type="entry name" value="rRNA_m1G-MeTrfase_A_prd"/>
</dbReference>
<dbReference type="Pfam" id="PF13649">
    <property type="entry name" value="Methyltransf_25"/>
    <property type="match status" value="1"/>
</dbReference>
<name>A0ABQ3UK54_9CHLR</name>